<dbReference type="Proteomes" id="UP000024635">
    <property type="component" value="Unassembled WGS sequence"/>
</dbReference>
<reference evidence="4" key="1">
    <citation type="journal article" date="2015" name="Nat. Genet.">
        <title>The genome and transcriptome of the zoonotic hookworm Ancylostoma ceylanicum identify infection-specific gene families.</title>
        <authorList>
            <person name="Schwarz E.M."/>
            <person name="Hu Y."/>
            <person name="Antoshechkin I."/>
            <person name="Miller M.M."/>
            <person name="Sternberg P.W."/>
            <person name="Aroian R.V."/>
        </authorList>
    </citation>
    <scope>NUCLEOTIDE SEQUENCE</scope>
    <source>
        <strain evidence="4">HY135</strain>
    </source>
</reference>
<sequence length="337" mass="38383">MLFVFFGVAALLLGAECRVGSSLKRDQPSLKNKHDFDYLGTTLVNPYKIRGPFPSTSENSAEDHPTPISIEDHTADDTTRLYHKSPAGPNSEEYSTFKPSTELASEETGATRAPTVVCKNDTSFSRLPALNSLRHADIYRHYQLGSDEFNAKFLLDALERIVKHSHEEIEDAMWKINDINFLTGDFDEEATFSDLARHALNDSKGTIFEDLVRFKVANALQFHAVVYLKTLIARDFGDYHPQDRMGNFAILRDLRSARKRRQIGKATRILRASLAKGEVPYVEIEDAIELLRQFRWMGESFEGLLNEQSWISSEIRKYLGKYVEDSHPDSSNSDYEY</sequence>
<comment type="caution">
    <text evidence="3">The sequence shown here is derived from an EMBL/GenBank/DDBJ whole genome shotgun (WGS) entry which is preliminary data.</text>
</comment>
<feature type="chain" id="PRO_5001485765" evidence="2">
    <location>
        <begin position="18"/>
        <end position="337"/>
    </location>
</feature>
<organism evidence="3 4">
    <name type="scientific">Ancylostoma ceylanicum</name>
    <dbReference type="NCBI Taxonomy" id="53326"/>
    <lineage>
        <taxon>Eukaryota</taxon>
        <taxon>Metazoa</taxon>
        <taxon>Ecdysozoa</taxon>
        <taxon>Nematoda</taxon>
        <taxon>Chromadorea</taxon>
        <taxon>Rhabditida</taxon>
        <taxon>Rhabditina</taxon>
        <taxon>Rhabditomorpha</taxon>
        <taxon>Strongyloidea</taxon>
        <taxon>Ancylostomatidae</taxon>
        <taxon>Ancylostomatinae</taxon>
        <taxon>Ancylostoma</taxon>
    </lineage>
</organism>
<evidence type="ECO:0000256" key="1">
    <source>
        <dbReference type="SAM" id="MobiDB-lite"/>
    </source>
</evidence>
<gene>
    <name evidence="3" type="primary">Acey_s0370.g109</name>
    <name evidence="3" type="ORF">Y032_0370g109</name>
</gene>
<protein>
    <submittedName>
        <fullName evidence="3">Uncharacterized protein</fullName>
    </submittedName>
</protein>
<feature type="compositionally biased region" description="Polar residues" evidence="1">
    <location>
        <begin position="92"/>
        <end position="103"/>
    </location>
</feature>
<evidence type="ECO:0000313" key="4">
    <source>
        <dbReference type="Proteomes" id="UP000024635"/>
    </source>
</evidence>
<proteinExistence type="predicted"/>
<feature type="signal peptide" evidence="2">
    <location>
        <begin position="1"/>
        <end position="17"/>
    </location>
</feature>
<feature type="region of interest" description="Disordered" evidence="1">
    <location>
        <begin position="50"/>
        <end position="109"/>
    </location>
</feature>
<keyword evidence="4" id="KW-1185">Reference proteome</keyword>
<dbReference type="AlphaFoldDB" id="A0A016RUI4"/>
<dbReference type="OrthoDB" id="5890463at2759"/>
<evidence type="ECO:0000313" key="3">
    <source>
        <dbReference type="EMBL" id="EYB81966.1"/>
    </source>
</evidence>
<accession>A0A016RUI4</accession>
<name>A0A016RUI4_9BILA</name>
<feature type="compositionally biased region" description="Basic and acidic residues" evidence="1">
    <location>
        <begin position="61"/>
        <end position="80"/>
    </location>
</feature>
<keyword evidence="2" id="KW-0732">Signal</keyword>
<dbReference type="EMBL" id="JARK01001706">
    <property type="protein sequence ID" value="EYB81966.1"/>
    <property type="molecule type" value="Genomic_DNA"/>
</dbReference>
<evidence type="ECO:0000256" key="2">
    <source>
        <dbReference type="SAM" id="SignalP"/>
    </source>
</evidence>